<dbReference type="EMBL" id="CP009933">
    <property type="protein sequence ID" value="AKA68907.1"/>
    <property type="molecule type" value="Genomic_DNA"/>
</dbReference>
<dbReference type="Proteomes" id="UP000033115">
    <property type="component" value="Chromosome"/>
</dbReference>
<organism evidence="2 3">
    <name type="scientific">Clostridium scatologenes</name>
    <dbReference type="NCBI Taxonomy" id="1548"/>
    <lineage>
        <taxon>Bacteria</taxon>
        <taxon>Bacillati</taxon>
        <taxon>Bacillota</taxon>
        <taxon>Clostridia</taxon>
        <taxon>Eubacteriales</taxon>
        <taxon>Clostridiaceae</taxon>
        <taxon>Clostridium</taxon>
    </lineage>
</organism>
<sequence length="198" mass="20889">MSDPFLGEIRAVGFNFAPMGWACCYGQQMTLAQNSALFSLFGIQFGGNGTTTFNLPDLRGRCIIGQGQGPGLSNMVMGQSAGRENTQLQVANMPLHNHTATISGTGAITFKMSGDQADSNDPTGAMFAKVKSGTNFQNAYDKTPSTVITMSPDSATLDTSKLTASISNTGSGAAFSIMQPYLVLNYIIATQGLYPTRD</sequence>
<dbReference type="InterPro" id="IPR037053">
    <property type="entry name" value="Phage_tail_collar_dom_sf"/>
</dbReference>
<evidence type="ECO:0000313" key="3">
    <source>
        <dbReference type="Proteomes" id="UP000033115"/>
    </source>
</evidence>
<protein>
    <submittedName>
        <fullName evidence="2">Phage Tail Collar</fullName>
    </submittedName>
</protein>
<dbReference type="InterPro" id="IPR011083">
    <property type="entry name" value="Phage_tail_collar_dom"/>
</dbReference>
<dbReference type="HOGENOM" id="CLU_087872_1_1_9"/>
<proteinExistence type="predicted"/>
<dbReference type="AlphaFoldDB" id="A0A0E3M7K5"/>
<feature type="domain" description="Phage tail collar" evidence="1">
    <location>
        <begin position="7"/>
        <end position="63"/>
    </location>
</feature>
<gene>
    <name evidence="2" type="ORF">CSCA_1782</name>
</gene>
<dbReference type="Pfam" id="PF07484">
    <property type="entry name" value="Collar"/>
    <property type="match status" value="1"/>
</dbReference>
<name>A0A0E3M7K5_CLOSL</name>
<evidence type="ECO:0000313" key="2">
    <source>
        <dbReference type="EMBL" id="AKA68907.1"/>
    </source>
</evidence>
<keyword evidence="3" id="KW-1185">Reference proteome</keyword>
<dbReference type="Gene3D" id="3.90.1340.10">
    <property type="entry name" value="Phage tail collar domain"/>
    <property type="match status" value="1"/>
</dbReference>
<dbReference type="STRING" id="1548.CSCA_1782"/>
<evidence type="ECO:0000259" key="1">
    <source>
        <dbReference type="Pfam" id="PF07484"/>
    </source>
</evidence>
<reference evidence="2 3" key="1">
    <citation type="journal article" date="2015" name="J. Biotechnol.">
        <title>Complete genome sequence of a malodorant-producing acetogen, Clostridium scatologenes ATCC 25775(T).</title>
        <authorList>
            <person name="Zhu Z."/>
            <person name="Guo T."/>
            <person name="Zheng H."/>
            <person name="Song T."/>
            <person name="Ouyang P."/>
            <person name="Xie J."/>
        </authorList>
    </citation>
    <scope>NUCLEOTIDE SEQUENCE [LARGE SCALE GENOMIC DNA]</scope>
    <source>
        <strain evidence="2 3">ATCC 25775</strain>
    </source>
</reference>
<dbReference type="SUPFAM" id="SSF88874">
    <property type="entry name" value="Receptor-binding domain of short tail fibre protein gp12"/>
    <property type="match status" value="1"/>
</dbReference>
<dbReference type="KEGG" id="csq:CSCA_1782"/>
<dbReference type="RefSeq" id="WP_029161903.1">
    <property type="nucleotide sequence ID" value="NZ_CP009933.1"/>
</dbReference>
<accession>A0A0E3M7K5</accession>